<dbReference type="PROSITE" id="PS50903">
    <property type="entry name" value="RUBREDOXIN_LIKE"/>
    <property type="match status" value="1"/>
</dbReference>
<evidence type="ECO:0000256" key="3">
    <source>
        <dbReference type="ARBA" id="ARBA00022723"/>
    </source>
</evidence>
<dbReference type="Pfam" id="PF02915">
    <property type="entry name" value="Rubrerythrin"/>
    <property type="match status" value="1"/>
</dbReference>
<dbReference type="CDD" id="cd01041">
    <property type="entry name" value="Rubrerythrin"/>
    <property type="match status" value="1"/>
</dbReference>
<dbReference type="InterPro" id="IPR009078">
    <property type="entry name" value="Ferritin-like_SF"/>
</dbReference>
<keyword evidence="2" id="KW-0813">Transport</keyword>
<sequence>MANKTKSIKGTQTEKNLAISYMNEAQAYARYTFYAQQADKEKYFPIGEIFRDTASNELRHGKIFLKMLEGGTVDIALTPDAGVIGDTATNLEISIKEEKEEGVKAYIAFAKVAEEEGFPDAARHFREIAEIEQHHCDRFERYLQQVKDGTVWKRDKPIKWKCLVCGYIYEGKQPPAVCPACDHPREHYMALD</sequence>
<dbReference type="NCBIfam" id="NF045767">
    <property type="entry name" value="RuberyRbr"/>
    <property type="match status" value="1"/>
</dbReference>
<dbReference type="Proteomes" id="UP000297031">
    <property type="component" value="Chromosome"/>
</dbReference>
<feature type="domain" description="Ferritin-like diiron" evidence="7">
    <location>
        <begin position="7"/>
        <end position="150"/>
    </location>
</feature>
<keyword evidence="3" id="KW-0479">Metal-binding</keyword>
<dbReference type="InterPro" id="IPR052364">
    <property type="entry name" value="Rubrerythrin"/>
</dbReference>
<dbReference type="InterPro" id="IPR024934">
    <property type="entry name" value="Rubredoxin-like_dom"/>
</dbReference>
<dbReference type="GO" id="GO:0016491">
    <property type="term" value="F:oxidoreductase activity"/>
    <property type="evidence" value="ECO:0007669"/>
    <property type="project" value="InterPro"/>
</dbReference>
<dbReference type="InterPro" id="IPR048574">
    <property type="entry name" value="RUBY_RBDX"/>
</dbReference>
<evidence type="ECO:0000256" key="4">
    <source>
        <dbReference type="ARBA" id="ARBA00022982"/>
    </source>
</evidence>
<dbReference type="GO" id="GO:0005506">
    <property type="term" value="F:iron ion binding"/>
    <property type="evidence" value="ECO:0007669"/>
    <property type="project" value="InterPro"/>
</dbReference>
<feature type="domain" description="Rubredoxin-like" evidence="6">
    <location>
        <begin position="157"/>
        <end position="191"/>
    </location>
</feature>
<proteinExistence type="predicted"/>
<dbReference type="InterPro" id="IPR012347">
    <property type="entry name" value="Ferritin-like"/>
</dbReference>
<dbReference type="InterPro" id="IPR009040">
    <property type="entry name" value="Ferritin-like_diiron"/>
</dbReference>
<evidence type="ECO:0000259" key="7">
    <source>
        <dbReference type="PROSITE" id="PS50905"/>
    </source>
</evidence>
<dbReference type="PANTHER" id="PTHR43865">
    <property type="entry name" value="RUBRERYTHRIN-RELATED"/>
    <property type="match status" value="1"/>
</dbReference>
<reference evidence="8 9" key="1">
    <citation type="submission" date="2019-02" db="EMBL/GenBank/DDBJ databases">
        <title>Isolation and identification of novel species under the genus Muribaculum.</title>
        <authorList>
            <person name="Miyake S."/>
            <person name="Ding Y."/>
            <person name="Low A."/>
            <person name="Soh M."/>
            <person name="Seedorf H."/>
        </authorList>
    </citation>
    <scope>NUCLEOTIDE SEQUENCE [LARGE SCALE GENOMIC DNA]</scope>
    <source>
        <strain evidence="8 9">TLL-A4</strain>
    </source>
</reference>
<dbReference type="Pfam" id="PF21349">
    <property type="entry name" value="RUBY_RBDX"/>
    <property type="match status" value="1"/>
</dbReference>
<dbReference type="Gene3D" id="2.20.28.10">
    <property type="match status" value="1"/>
</dbReference>
<evidence type="ECO:0000256" key="1">
    <source>
        <dbReference type="ARBA" id="ARBA00001965"/>
    </source>
</evidence>
<evidence type="ECO:0000313" key="8">
    <source>
        <dbReference type="EMBL" id="QCD34510.1"/>
    </source>
</evidence>
<gene>
    <name evidence="8" type="ORF">E7746_00740</name>
</gene>
<dbReference type="CDD" id="cd00729">
    <property type="entry name" value="rubredoxin_SM"/>
    <property type="match status" value="1"/>
</dbReference>
<evidence type="ECO:0000259" key="6">
    <source>
        <dbReference type="PROSITE" id="PS50903"/>
    </source>
</evidence>
<dbReference type="KEGG" id="mgod:E7746_00740"/>
<comment type="cofactor">
    <cofactor evidence="1">
        <name>Fe(3+)</name>
        <dbReference type="ChEBI" id="CHEBI:29034"/>
    </cofactor>
</comment>
<name>A0A4P7VAR5_9BACT</name>
<dbReference type="Gene3D" id="1.20.1260.10">
    <property type="match status" value="1"/>
</dbReference>
<keyword evidence="5" id="KW-0408">Iron</keyword>
<dbReference type="RefSeq" id="WP_136409519.1">
    <property type="nucleotide sequence ID" value="NZ_CP039393.1"/>
</dbReference>
<evidence type="ECO:0000256" key="5">
    <source>
        <dbReference type="ARBA" id="ARBA00023004"/>
    </source>
</evidence>
<accession>A0A4P7VAR5</accession>
<dbReference type="AlphaFoldDB" id="A0A4P7VAR5"/>
<dbReference type="SUPFAM" id="SSF47240">
    <property type="entry name" value="Ferritin-like"/>
    <property type="match status" value="1"/>
</dbReference>
<dbReference type="EMBL" id="CP039393">
    <property type="protein sequence ID" value="QCD34510.1"/>
    <property type="molecule type" value="Genomic_DNA"/>
</dbReference>
<evidence type="ECO:0000256" key="2">
    <source>
        <dbReference type="ARBA" id="ARBA00022448"/>
    </source>
</evidence>
<protein>
    <submittedName>
        <fullName evidence="8">Rubrerythrin family protein</fullName>
    </submittedName>
</protein>
<dbReference type="PROSITE" id="PS50905">
    <property type="entry name" value="FERRITIN_LIKE"/>
    <property type="match status" value="1"/>
</dbReference>
<dbReference type="SUPFAM" id="SSF57802">
    <property type="entry name" value="Rubredoxin-like"/>
    <property type="match status" value="1"/>
</dbReference>
<dbReference type="PANTHER" id="PTHR43865:SF1">
    <property type="entry name" value="RUBRERYTHRIN-RELATED"/>
    <property type="match status" value="1"/>
</dbReference>
<dbReference type="OrthoDB" id="9799749at2"/>
<organism evidence="8 9">
    <name type="scientific">Muribaculum gordoncarteri</name>
    <dbReference type="NCBI Taxonomy" id="2530390"/>
    <lineage>
        <taxon>Bacteria</taxon>
        <taxon>Pseudomonadati</taxon>
        <taxon>Bacteroidota</taxon>
        <taxon>Bacteroidia</taxon>
        <taxon>Bacteroidales</taxon>
        <taxon>Muribaculaceae</taxon>
        <taxon>Muribaculum</taxon>
    </lineage>
</organism>
<evidence type="ECO:0000313" key="9">
    <source>
        <dbReference type="Proteomes" id="UP000297031"/>
    </source>
</evidence>
<keyword evidence="4" id="KW-0249">Electron transport</keyword>
<keyword evidence="9" id="KW-1185">Reference proteome</keyword>
<dbReference type="InterPro" id="IPR003251">
    <property type="entry name" value="Rr_diiron-bd_dom"/>
</dbReference>